<organism evidence="1 2">
    <name type="scientific">Anas platyrhynchos</name>
    <name type="common">Mallard</name>
    <name type="synonym">Anas boschas</name>
    <dbReference type="NCBI Taxonomy" id="8839"/>
    <lineage>
        <taxon>Eukaryota</taxon>
        <taxon>Metazoa</taxon>
        <taxon>Chordata</taxon>
        <taxon>Craniata</taxon>
        <taxon>Vertebrata</taxon>
        <taxon>Euteleostomi</taxon>
        <taxon>Archelosauria</taxon>
        <taxon>Archosauria</taxon>
        <taxon>Dinosauria</taxon>
        <taxon>Saurischia</taxon>
        <taxon>Theropoda</taxon>
        <taxon>Coelurosauria</taxon>
        <taxon>Aves</taxon>
        <taxon>Neognathae</taxon>
        <taxon>Galloanserae</taxon>
        <taxon>Anseriformes</taxon>
        <taxon>Anatidae</taxon>
        <taxon>Anatinae</taxon>
        <taxon>Anas</taxon>
    </lineage>
</organism>
<keyword evidence="2" id="KW-1185">Reference proteome</keyword>
<name>R0K9I4_ANAPL</name>
<dbReference type="EMBL" id="KB742605">
    <property type="protein sequence ID" value="EOB06512.1"/>
    <property type="molecule type" value="Genomic_DNA"/>
</dbReference>
<proteinExistence type="predicted"/>
<sequence>MVTTTAADHCAQVNTLWFLSQGESRAHTHMVQAGMSPQAEAQPKAKAMWCAAMYLATYMQPLCLGQKSLREGLSMGFTPMWHNLAASHRPQPRPKIYAGTACEPNTFPELAAFEFPWGLHIRSCFQLQGLQTATGPISETQMTETYRGGLLMPLPIDLLSTHPTTCLQLLIFFPSASKTQQLNQVCFDERSYRVLQVHITANGEKVIKNGSDYKFSKDEGETRASIYNSCEKSAQVLLYRSPEVPSLGDLLDMLPSEQSTLHLTADGAEQDFPALDILQQVKDAAAKIASIPSACPCSGASPRWRRRRSAAAMEELGGGLVTREEQEAEVEQAKLQGGEMKTFSEDEKEYSRTAEPLYCIRLVTCVVGAFRGHECQVPWWYVTQIEKLMLWTDTRSEQVSEGLSQNKPRIAITTAKGDMQGDICSAVLKEVGVTVCMGMMIIKVLNQKVWNMTMKEKARLPWQIQTGGKASPIRNVTSMHWAIESKGQPGKEQICAQVDPYVGCMLYQCSPSLPATQSQKHWMHGPERWHSVVEEGTTTTQSLPVPPGLSYSYCQQTEHPLKLAGFSNTVKLFIQTDTNMSTFSLLEAVYRKFSSLGTSSMADIFIPVELKMKRLLLEEDIWQHRRELLEDGLPGSKKKYQQGDQATSLLSLTHSYAGRTQDFTLIPAGKEGEQSSSDQCQHCQATVTGMGLWIPISPPHQVMEQARHTAQLMPWGVHTFARRSWRRGSISSPLQLKVAKETRAEALQKRHKETATAAMAAEGETLLQS</sequence>
<dbReference type="AlphaFoldDB" id="R0K9I4"/>
<gene>
    <name evidence="1" type="ORF">Anapl_03670</name>
</gene>
<evidence type="ECO:0000313" key="1">
    <source>
        <dbReference type="EMBL" id="EOB06512.1"/>
    </source>
</evidence>
<reference evidence="2" key="1">
    <citation type="journal article" date="2013" name="Nat. Genet.">
        <title>The duck genome and transcriptome provide insight into an avian influenza virus reservoir species.</title>
        <authorList>
            <person name="Huang Y."/>
            <person name="Li Y."/>
            <person name="Burt D.W."/>
            <person name="Chen H."/>
            <person name="Zhang Y."/>
            <person name="Qian W."/>
            <person name="Kim H."/>
            <person name="Gan S."/>
            <person name="Zhao Y."/>
            <person name="Li J."/>
            <person name="Yi K."/>
            <person name="Feng H."/>
            <person name="Zhu P."/>
            <person name="Li B."/>
            <person name="Liu Q."/>
            <person name="Fairley S."/>
            <person name="Magor K.E."/>
            <person name="Du Z."/>
            <person name="Hu X."/>
            <person name="Goodman L."/>
            <person name="Tafer H."/>
            <person name="Vignal A."/>
            <person name="Lee T."/>
            <person name="Kim K.W."/>
            <person name="Sheng Z."/>
            <person name="An Y."/>
            <person name="Searle S."/>
            <person name="Herrero J."/>
            <person name="Groenen M.A."/>
            <person name="Crooijmans R.P."/>
            <person name="Faraut T."/>
            <person name="Cai Q."/>
            <person name="Webster R.G."/>
            <person name="Aldridge J.R."/>
            <person name="Warren W.C."/>
            <person name="Bartschat S."/>
            <person name="Kehr S."/>
            <person name="Marz M."/>
            <person name="Stadler P.F."/>
            <person name="Smith J."/>
            <person name="Kraus R.H."/>
            <person name="Zhao Y."/>
            <person name="Ren L."/>
            <person name="Fei J."/>
            <person name="Morisson M."/>
            <person name="Kaiser P."/>
            <person name="Griffin D.K."/>
            <person name="Rao M."/>
            <person name="Pitel F."/>
            <person name="Wang J."/>
            <person name="Li N."/>
        </authorList>
    </citation>
    <scope>NUCLEOTIDE SEQUENCE [LARGE SCALE GENOMIC DNA]</scope>
</reference>
<accession>R0K9I4</accession>
<evidence type="ECO:0000313" key="2">
    <source>
        <dbReference type="Proteomes" id="UP000296049"/>
    </source>
</evidence>
<dbReference type="Proteomes" id="UP000296049">
    <property type="component" value="Unassembled WGS sequence"/>
</dbReference>
<protein>
    <submittedName>
        <fullName evidence="1">Uncharacterized protein</fullName>
    </submittedName>
</protein>